<evidence type="ECO:0000313" key="4">
    <source>
        <dbReference type="EMBL" id="GBP69784.1"/>
    </source>
</evidence>
<feature type="domain" description="SH3" evidence="3">
    <location>
        <begin position="3"/>
        <end position="62"/>
    </location>
</feature>
<evidence type="ECO:0000313" key="5">
    <source>
        <dbReference type="Proteomes" id="UP000299102"/>
    </source>
</evidence>
<organism evidence="4 5">
    <name type="scientific">Eumeta variegata</name>
    <name type="common">Bagworm moth</name>
    <name type="synonym">Eumeta japonica</name>
    <dbReference type="NCBI Taxonomy" id="151549"/>
    <lineage>
        <taxon>Eukaryota</taxon>
        <taxon>Metazoa</taxon>
        <taxon>Ecdysozoa</taxon>
        <taxon>Arthropoda</taxon>
        <taxon>Hexapoda</taxon>
        <taxon>Insecta</taxon>
        <taxon>Pterygota</taxon>
        <taxon>Neoptera</taxon>
        <taxon>Endopterygota</taxon>
        <taxon>Lepidoptera</taxon>
        <taxon>Glossata</taxon>
        <taxon>Ditrysia</taxon>
        <taxon>Tineoidea</taxon>
        <taxon>Psychidae</taxon>
        <taxon>Oiketicinae</taxon>
        <taxon>Eumeta</taxon>
    </lineage>
</organism>
<dbReference type="Gene3D" id="2.30.30.40">
    <property type="entry name" value="SH3 Domains"/>
    <property type="match status" value="1"/>
</dbReference>
<sequence>MVEPAVSCVANYAYEASEADELSLRPGDVLRDVERLPGGWWRGELRGRRGMFPDNFVTVLNESTPNSYRSAIVTGNPHGLAARRLLMM</sequence>
<name>A0A4C1Y478_EUMVA</name>
<dbReference type="PANTHER" id="PTHR45929:SF3">
    <property type="entry name" value="JAK PATHWAY SIGNAL TRANSDUCTION ADAPTOR MOLECULE"/>
    <property type="match status" value="1"/>
</dbReference>
<reference evidence="4 5" key="1">
    <citation type="journal article" date="2019" name="Commun. Biol.">
        <title>The bagworm genome reveals a unique fibroin gene that provides high tensile strength.</title>
        <authorList>
            <person name="Kono N."/>
            <person name="Nakamura H."/>
            <person name="Ohtoshi R."/>
            <person name="Tomita M."/>
            <person name="Numata K."/>
            <person name="Arakawa K."/>
        </authorList>
    </citation>
    <scope>NUCLEOTIDE SEQUENCE [LARGE SCALE GENOMIC DNA]</scope>
</reference>
<dbReference type="PRINTS" id="PR00499">
    <property type="entry name" value="P67PHOX"/>
</dbReference>
<dbReference type="InterPro" id="IPR036028">
    <property type="entry name" value="SH3-like_dom_sf"/>
</dbReference>
<keyword evidence="1 2" id="KW-0728">SH3 domain</keyword>
<dbReference type="AlphaFoldDB" id="A0A4C1Y478"/>
<accession>A0A4C1Y478</accession>
<dbReference type="PANTHER" id="PTHR45929">
    <property type="entry name" value="JAK PATHWAY SIGNAL TRANSDUCTION ADAPTOR MOLECULE"/>
    <property type="match status" value="1"/>
</dbReference>
<protein>
    <submittedName>
        <fullName evidence="4">Unconventional myosin-Ie</fullName>
    </submittedName>
</protein>
<dbReference type="Pfam" id="PF00018">
    <property type="entry name" value="SH3_1"/>
    <property type="match status" value="1"/>
</dbReference>
<dbReference type="EMBL" id="BGZK01001052">
    <property type="protein sequence ID" value="GBP69784.1"/>
    <property type="molecule type" value="Genomic_DNA"/>
</dbReference>
<dbReference type="InterPro" id="IPR050670">
    <property type="entry name" value="STAM"/>
</dbReference>
<gene>
    <name evidence="4" type="primary">Myo1e</name>
    <name evidence="4" type="ORF">EVAR_40264_1</name>
</gene>
<proteinExistence type="predicted"/>
<dbReference type="SUPFAM" id="SSF50044">
    <property type="entry name" value="SH3-domain"/>
    <property type="match status" value="1"/>
</dbReference>
<comment type="caution">
    <text evidence="4">The sequence shown here is derived from an EMBL/GenBank/DDBJ whole genome shotgun (WGS) entry which is preliminary data.</text>
</comment>
<dbReference type="SMART" id="SM00326">
    <property type="entry name" value="SH3"/>
    <property type="match status" value="1"/>
</dbReference>
<dbReference type="PROSITE" id="PS50002">
    <property type="entry name" value="SH3"/>
    <property type="match status" value="1"/>
</dbReference>
<dbReference type="STRING" id="151549.A0A4C1Y478"/>
<dbReference type="OrthoDB" id="73680at2759"/>
<keyword evidence="5" id="KW-1185">Reference proteome</keyword>
<evidence type="ECO:0000256" key="1">
    <source>
        <dbReference type="ARBA" id="ARBA00022443"/>
    </source>
</evidence>
<evidence type="ECO:0000259" key="3">
    <source>
        <dbReference type="PROSITE" id="PS50002"/>
    </source>
</evidence>
<dbReference type="PRINTS" id="PR00452">
    <property type="entry name" value="SH3DOMAIN"/>
</dbReference>
<dbReference type="FunFam" id="2.30.30.40:FF:000072">
    <property type="entry name" value="Unconventional Myosin IB"/>
    <property type="match status" value="1"/>
</dbReference>
<dbReference type="Proteomes" id="UP000299102">
    <property type="component" value="Unassembled WGS sequence"/>
</dbReference>
<dbReference type="InterPro" id="IPR001452">
    <property type="entry name" value="SH3_domain"/>
</dbReference>
<evidence type="ECO:0000256" key="2">
    <source>
        <dbReference type="PROSITE-ProRule" id="PRU00192"/>
    </source>
</evidence>
<dbReference type="GO" id="GO:0016192">
    <property type="term" value="P:vesicle-mediated transport"/>
    <property type="evidence" value="ECO:0007669"/>
    <property type="project" value="UniProtKB-ARBA"/>
</dbReference>